<feature type="domain" description="Phosphoribosyltransferase" evidence="2">
    <location>
        <begin position="147"/>
        <end position="227"/>
    </location>
</feature>
<dbReference type="RefSeq" id="WP_133627416.1">
    <property type="nucleotide sequence ID" value="NZ_SOAZ01000004.1"/>
</dbReference>
<dbReference type="OrthoDB" id="9779910at2"/>
<name>A0A4R7KTP3_9CLOT</name>
<reference evidence="3 4" key="1">
    <citation type="submission" date="2019-03" db="EMBL/GenBank/DDBJ databases">
        <title>Genomic Encyclopedia of Type Strains, Phase IV (KMG-IV): sequencing the most valuable type-strain genomes for metagenomic binning, comparative biology and taxonomic classification.</title>
        <authorList>
            <person name="Goeker M."/>
        </authorList>
    </citation>
    <scope>NUCLEOTIDE SEQUENCE [LARGE SCALE GENOMIC DNA]</scope>
    <source>
        <strain evidence="3 4">DSM 24455</strain>
    </source>
</reference>
<keyword evidence="4" id="KW-1185">Reference proteome</keyword>
<dbReference type="InterPro" id="IPR029057">
    <property type="entry name" value="PRTase-like"/>
</dbReference>
<gene>
    <name evidence="3" type="ORF">EDD71_104149</name>
</gene>
<evidence type="ECO:0000256" key="1">
    <source>
        <dbReference type="ARBA" id="ARBA00008007"/>
    </source>
</evidence>
<proteinExistence type="inferred from homology"/>
<evidence type="ECO:0000313" key="4">
    <source>
        <dbReference type="Proteomes" id="UP000295325"/>
    </source>
</evidence>
<dbReference type="InterPro" id="IPR000836">
    <property type="entry name" value="PRTase_dom"/>
</dbReference>
<comment type="similarity">
    <text evidence="1">Belongs to the ComF/GntX family.</text>
</comment>
<evidence type="ECO:0000259" key="2">
    <source>
        <dbReference type="Pfam" id="PF00156"/>
    </source>
</evidence>
<sequence length="236" mass="26384">MGEGLYKKIEYLFSCLLEVFYPEISSCSICRRVLKEDNSLYLCSSCLSQLKFIGDMDRDDVFNGAASNPLGIDPAFDGWMSICFYEGIAREMVHRLKYNGYREIALSMAAMMERVLSESVSAYDIIVPVPASDARMKKRGYNQAELIANELSNLVNIPVKKLLSKTRDTPSQVLYDAGARWYNVKGSFSCNSDLHGKSVLLVDDVITTGATMHYCAEEIKLRGAKYVLALSFAKSI</sequence>
<dbReference type="InterPro" id="IPR051910">
    <property type="entry name" value="ComF/GntX_DNA_util-trans"/>
</dbReference>
<dbReference type="Proteomes" id="UP000295325">
    <property type="component" value="Unassembled WGS sequence"/>
</dbReference>
<comment type="caution">
    <text evidence="3">The sequence shown here is derived from an EMBL/GenBank/DDBJ whole genome shotgun (WGS) entry which is preliminary data.</text>
</comment>
<protein>
    <submittedName>
        <fullName evidence="3">Competence protein ComFC</fullName>
    </submittedName>
</protein>
<organism evidence="3 4">
    <name type="scientific">Fonticella tunisiensis</name>
    <dbReference type="NCBI Taxonomy" id="1096341"/>
    <lineage>
        <taxon>Bacteria</taxon>
        <taxon>Bacillati</taxon>
        <taxon>Bacillota</taxon>
        <taxon>Clostridia</taxon>
        <taxon>Eubacteriales</taxon>
        <taxon>Clostridiaceae</taxon>
        <taxon>Fonticella</taxon>
    </lineage>
</organism>
<accession>A0A4R7KTP3</accession>
<dbReference type="CDD" id="cd06223">
    <property type="entry name" value="PRTases_typeI"/>
    <property type="match status" value="1"/>
</dbReference>
<dbReference type="EMBL" id="SOAZ01000004">
    <property type="protein sequence ID" value="TDT62418.1"/>
    <property type="molecule type" value="Genomic_DNA"/>
</dbReference>
<dbReference type="AlphaFoldDB" id="A0A4R7KTP3"/>
<dbReference type="PANTHER" id="PTHR47505:SF1">
    <property type="entry name" value="DNA UTILIZATION PROTEIN YHGH"/>
    <property type="match status" value="1"/>
</dbReference>
<dbReference type="SUPFAM" id="SSF53271">
    <property type="entry name" value="PRTase-like"/>
    <property type="match status" value="1"/>
</dbReference>
<dbReference type="PANTHER" id="PTHR47505">
    <property type="entry name" value="DNA UTILIZATION PROTEIN YHGH"/>
    <property type="match status" value="1"/>
</dbReference>
<dbReference type="Pfam" id="PF00156">
    <property type="entry name" value="Pribosyltran"/>
    <property type="match status" value="1"/>
</dbReference>
<dbReference type="Gene3D" id="3.40.50.2020">
    <property type="match status" value="1"/>
</dbReference>
<evidence type="ECO:0000313" key="3">
    <source>
        <dbReference type="EMBL" id="TDT62418.1"/>
    </source>
</evidence>